<feature type="compositionally biased region" description="Polar residues" evidence="1">
    <location>
        <begin position="28"/>
        <end position="54"/>
    </location>
</feature>
<evidence type="ECO:0000313" key="3">
    <source>
        <dbReference type="Proteomes" id="UP001194468"/>
    </source>
</evidence>
<dbReference type="Proteomes" id="UP001194468">
    <property type="component" value="Unassembled WGS sequence"/>
</dbReference>
<dbReference type="EMBL" id="WHUW01000052">
    <property type="protein sequence ID" value="KAF8431195.1"/>
    <property type="molecule type" value="Genomic_DNA"/>
</dbReference>
<accession>A0AAD4G8Q5</accession>
<evidence type="ECO:0000313" key="2">
    <source>
        <dbReference type="EMBL" id="KAF8431195.1"/>
    </source>
</evidence>
<protein>
    <submittedName>
        <fullName evidence="2">Uncharacterized protein</fullName>
    </submittedName>
</protein>
<feature type="compositionally biased region" description="Basic residues" evidence="1">
    <location>
        <begin position="77"/>
        <end position="89"/>
    </location>
</feature>
<feature type="region of interest" description="Disordered" evidence="1">
    <location>
        <begin position="28"/>
        <end position="122"/>
    </location>
</feature>
<comment type="caution">
    <text evidence="2">The sequence shown here is derived from an EMBL/GenBank/DDBJ whole genome shotgun (WGS) entry which is preliminary data.</text>
</comment>
<proteinExistence type="predicted"/>
<dbReference type="AlphaFoldDB" id="A0AAD4G8Q5"/>
<evidence type="ECO:0000256" key="1">
    <source>
        <dbReference type="SAM" id="MobiDB-lite"/>
    </source>
</evidence>
<gene>
    <name evidence="2" type="ORF">L210DRAFT_3651250</name>
</gene>
<name>A0AAD4G8Q5_BOLED</name>
<organism evidence="2 3">
    <name type="scientific">Boletus edulis BED1</name>
    <dbReference type="NCBI Taxonomy" id="1328754"/>
    <lineage>
        <taxon>Eukaryota</taxon>
        <taxon>Fungi</taxon>
        <taxon>Dikarya</taxon>
        <taxon>Basidiomycota</taxon>
        <taxon>Agaricomycotina</taxon>
        <taxon>Agaricomycetes</taxon>
        <taxon>Agaricomycetidae</taxon>
        <taxon>Boletales</taxon>
        <taxon>Boletineae</taxon>
        <taxon>Boletaceae</taxon>
        <taxon>Boletoideae</taxon>
        <taxon>Boletus</taxon>
    </lineage>
</organism>
<feature type="compositionally biased region" description="Low complexity" evidence="1">
    <location>
        <begin position="66"/>
        <end position="76"/>
    </location>
</feature>
<feature type="compositionally biased region" description="Pro residues" evidence="1">
    <location>
        <begin position="110"/>
        <end position="121"/>
    </location>
</feature>
<keyword evidence="3" id="KW-1185">Reference proteome</keyword>
<reference evidence="2" key="1">
    <citation type="submission" date="2019-10" db="EMBL/GenBank/DDBJ databases">
        <authorList>
            <consortium name="DOE Joint Genome Institute"/>
            <person name="Kuo A."/>
            <person name="Miyauchi S."/>
            <person name="Kiss E."/>
            <person name="Drula E."/>
            <person name="Kohler A."/>
            <person name="Sanchez-Garcia M."/>
            <person name="Andreopoulos B."/>
            <person name="Barry K.W."/>
            <person name="Bonito G."/>
            <person name="Buee M."/>
            <person name="Carver A."/>
            <person name="Chen C."/>
            <person name="Cichocki N."/>
            <person name="Clum A."/>
            <person name="Culley D."/>
            <person name="Crous P.W."/>
            <person name="Fauchery L."/>
            <person name="Girlanda M."/>
            <person name="Hayes R."/>
            <person name="Keri Z."/>
            <person name="LaButti K."/>
            <person name="Lipzen A."/>
            <person name="Lombard V."/>
            <person name="Magnuson J."/>
            <person name="Maillard F."/>
            <person name="Morin E."/>
            <person name="Murat C."/>
            <person name="Nolan M."/>
            <person name="Ohm R."/>
            <person name="Pangilinan J."/>
            <person name="Pereira M."/>
            <person name="Perotto S."/>
            <person name="Peter M."/>
            <person name="Riley R."/>
            <person name="Sitrit Y."/>
            <person name="Stielow B."/>
            <person name="Szollosi G."/>
            <person name="Zifcakova L."/>
            <person name="Stursova M."/>
            <person name="Spatafora J.W."/>
            <person name="Tedersoo L."/>
            <person name="Vaario L.-M."/>
            <person name="Yamada A."/>
            <person name="Yan M."/>
            <person name="Wang P."/>
            <person name="Xu J."/>
            <person name="Bruns T."/>
            <person name="Baldrian P."/>
            <person name="Vilgalys R."/>
            <person name="Henrissat B."/>
            <person name="Grigoriev I.V."/>
            <person name="Hibbett D."/>
            <person name="Nagy L.G."/>
            <person name="Martin F.M."/>
        </authorList>
    </citation>
    <scope>NUCLEOTIDE SEQUENCE</scope>
    <source>
        <strain evidence="2">BED1</strain>
    </source>
</reference>
<reference evidence="2" key="2">
    <citation type="journal article" date="2020" name="Nat. Commun.">
        <title>Large-scale genome sequencing of mycorrhizal fungi provides insights into the early evolution of symbiotic traits.</title>
        <authorList>
            <person name="Miyauchi S."/>
            <person name="Kiss E."/>
            <person name="Kuo A."/>
            <person name="Drula E."/>
            <person name="Kohler A."/>
            <person name="Sanchez-Garcia M."/>
            <person name="Morin E."/>
            <person name="Andreopoulos B."/>
            <person name="Barry K.W."/>
            <person name="Bonito G."/>
            <person name="Buee M."/>
            <person name="Carver A."/>
            <person name="Chen C."/>
            <person name="Cichocki N."/>
            <person name="Clum A."/>
            <person name="Culley D."/>
            <person name="Crous P.W."/>
            <person name="Fauchery L."/>
            <person name="Girlanda M."/>
            <person name="Hayes R.D."/>
            <person name="Keri Z."/>
            <person name="LaButti K."/>
            <person name="Lipzen A."/>
            <person name="Lombard V."/>
            <person name="Magnuson J."/>
            <person name="Maillard F."/>
            <person name="Murat C."/>
            <person name="Nolan M."/>
            <person name="Ohm R.A."/>
            <person name="Pangilinan J."/>
            <person name="Pereira M.F."/>
            <person name="Perotto S."/>
            <person name="Peter M."/>
            <person name="Pfister S."/>
            <person name="Riley R."/>
            <person name="Sitrit Y."/>
            <person name="Stielow J.B."/>
            <person name="Szollosi G."/>
            <person name="Zifcakova L."/>
            <person name="Stursova M."/>
            <person name="Spatafora J.W."/>
            <person name="Tedersoo L."/>
            <person name="Vaario L.M."/>
            <person name="Yamada A."/>
            <person name="Yan M."/>
            <person name="Wang P."/>
            <person name="Xu J."/>
            <person name="Bruns T."/>
            <person name="Baldrian P."/>
            <person name="Vilgalys R."/>
            <person name="Dunand C."/>
            <person name="Henrissat B."/>
            <person name="Grigoriev I.V."/>
            <person name="Hibbett D."/>
            <person name="Nagy L.G."/>
            <person name="Martin F.M."/>
        </authorList>
    </citation>
    <scope>NUCLEOTIDE SEQUENCE</scope>
    <source>
        <strain evidence="2">BED1</strain>
    </source>
</reference>
<sequence>MFPHPHFFRIPSLLPVLGKNATESYPTLKNPFNRSTSSLAHSVTATSKQNNATSPPHQHPHPPTPSKSRPSCSSSHPRGHSSVRSHHSHSGSVFFGSENGSDHGHGYPFGHPPNSPPPVPRVPESLVVPRNYALHAVFIKFAALAEAKIDAFVRESPNGDPILTDFFGPSLDPQFDELLQSLGKIAQERTKNVIDAIMRLRRGIRDSPANRSGHPRMAERESLAAIYVM</sequence>